<dbReference type="InterPro" id="IPR045864">
    <property type="entry name" value="aa-tRNA-synth_II/BPL/LPL"/>
</dbReference>
<dbReference type="EC" id="6.1.1.3" evidence="2 11"/>
<dbReference type="GO" id="GO:0006435">
    <property type="term" value="P:threonyl-tRNA aminoacylation"/>
    <property type="evidence" value="ECO:0007669"/>
    <property type="project" value="UniProtKB-UniRule"/>
</dbReference>
<dbReference type="Pfam" id="PF00587">
    <property type="entry name" value="tRNA-synt_2b"/>
    <property type="match status" value="1"/>
</dbReference>
<keyword evidence="4" id="KW-0479">Metal-binding</keyword>
<keyword evidence="3 13" id="KW-0436">Ligase</keyword>
<dbReference type="Gene3D" id="3.40.50.800">
    <property type="entry name" value="Anticodon-binding domain"/>
    <property type="match status" value="1"/>
</dbReference>
<dbReference type="EMBL" id="MHUT01000001">
    <property type="protein sequence ID" value="OHA82004.1"/>
    <property type="molecule type" value="Genomic_DNA"/>
</dbReference>
<dbReference type="SUPFAM" id="SSF55681">
    <property type="entry name" value="Class II aaRS and biotin synthetases"/>
    <property type="match status" value="1"/>
</dbReference>
<keyword evidence="9" id="KW-0030">Aminoacyl-tRNA synthetase</keyword>
<dbReference type="GO" id="GO:0005524">
    <property type="term" value="F:ATP binding"/>
    <property type="evidence" value="ECO:0007669"/>
    <property type="project" value="UniProtKB-KW"/>
</dbReference>
<dbReference type="CDD" id="cd00771">
    <property type="entry name" value="ThrRS_core"/>
    <property type="match status" value="1"/>
</dbReference>
<evidence type="ECO:0000313" key="13">
    <source>
        <dbReference type="EMBL" id="OHA82004.1"/>
    </source>
</evidence>
<dbReference type="InterPro" id="IPR033728">
    <property type="entry name" value="ThrRS_core"/>
</dbReference>
<evidence type="ECO:0000256" key="4">
    <source>
        <dbReference type="ARBA" id="ARBA00022723"/>
    </source>
</evidence>
<dbReference type="AlphaFoldDB" id="A0A1G2SAB5"/>
<sequence length="357" mass="41479">KKRGYQDIWIPHITKGTLYEISGHLDKYDAMYTPMKIDDNDYYVKPMNCPHFMMLYKTLQHSYREMPVRYTCTTTNYRYEKSGELSGLTRVRSLTQDDCHVFTRPDQIEAEIDLMLGMIKEVYAGFGLSDFYVRISLRDSKNKEKYIGSDAVWDTAENALRAIVKKTGWRYEEAEDEAAFYGPKLDFMFKDAIGRQWQLSTIQLDFNLPERFDLNYIDEANEKIRPVVIHRAVLGSTERFMGVMIEHFAGAFPLWLSPVQIKVLPISEKYVGYAEKVRAELENAGMRVELDDSNESLGKRIREAKMEKIPYILVLGEKEVESGTVTAERRDGAHLDVLPVAEFIVITKREIDTKEIW</sequence>
<dbReference type="GO" id="GO:0046872">
    <property type="term" value="F:metal ion binding"/>
    <property type="evidence" value="ECO:0007669"/>
    <property type="project" value="UniProtKB-KW"/>
</dbReference>
<comment type="caution">
    <text evidence="13">The sequence shown here is derived from an EMBL/GenBank/DDBJ whole genome shotgun (WGS) entry which is preliminary data.</text>
</comment>
<comment type="similarity">
    <text evidence="1">Belongs to the class-II aminoacyl-tRNA synthetase family.</text>
</comment>
<evidence type="ECO:0000256" key="9">
    <source>
        <dbReference type="ARBA" id="ARBA00023146"/>
    </source>
</evidence>
<comment type="catalytic activity">
    <reaction evidence="10">
        <text>tRNA(Thr) + L-threonine + ATP = L-threonyl-tRNA(Thr) + AMP + diphosphate + H(+)</text>
        <dbReference type="Rhea" id="RHEA:24624"/>
        <dbReference type="Rhea" id="RHEA-COMP:9670"/>
        <dbReference type="Rhea" id="RHEA-COMP:9704"/>
        <dbReference type="ChEBI" id="CHEBI:15378"/>
        <dbReference type="ChEBI" id="CHEBI:30616"/>
        <dbReference type="ChEBI" id="CHEBI:33019"/>
        <dbReference type="ChEBI" id="CHEBI:57926"/>
        <dbReference type="ChEBI" id="CHEBI:78442"/>
        <dbReference type="ChEBI" id="CHEBI:78534"/>
        <dbReference type="ChEBI" id="CHEBI:456215"/>
        <dbReference type="EC" id="6.1.1.3"/>
    </reaction>
</comment>
<feature type="domain" description="Aminoacyl-transfer RNA synthetases class-II family profile" evidence="12">
    <location>
        <begin position="1"/>
        <end position="253"/>
    </location>
</feature>
<keyword evidence="5" id="KW-0547">Nucleotide-binding</keyword>
<feature type="non-terminal residue" evidence="13">
    <location>
        <position position="1"/>
    </location>
</feature>
<dbReference type="PROSITE" id="PS50862">
    <property type="entry name" value="AA_TRNA_LIGASE_II"/>
    <property type="match status" value="1"/>
</dbReference>
<dbReference type="SUPFAM" id="SSF52954">
    <property type="entry name" value="Class II aaRS ABD-related"/>
    <property type="match status" value="1"/>
</dbReference>
<keyword evidence="8" id="KW-0648">Protein biosynthesis</keyword>
<dbReference type="InterPro" id="IPR036621">
    <property type="entry name" value="Anticodon-bd_dom_sf"/>
</dbReference>
<evidence type="ECO:0000256" key="5">
    <source>
        <dbReference type="ARBA" id="ARBA00022741"/>
    </source>
</evidence>
<evidence type="ECO:0000256" key="8">
    <source>
        <dbReference type="ARBA" id="ARBA00022917"/>
    </source>
</evidence>
<dbReference type="Proteomes" id="UP000179118">
    <property type="component" value="Unassembled WGS sequence"/>
</dbReference>
<keyword evidence="7" id="KW-0067">ATP-binding</keyword>
<evidence type="ECO:0000256" key="2">
    <source>
        <dbReference type="ARBA" id="ARBA00013163"/>
    </source>
</evidence>
<organism evidence="13 14">
    <name type="scientific">Candidatus Yonathbacteria bacterium RIFCSPHIGHO2_02_FULL_44_14</name>
    <dbReference type="NCBI Taxonomy" id="1802724"/>
    <lineage>
        <taxon>Bacteria</taxon>
        <taxon>Candidatus Yonathiibacteriota</taxon>
    </lineage>
</organism>
<dbReference type="InterPro" id="IPR047246">
    <property type="entry name" value="ThrRS_anticodon"/>
</dbReference>
<evidence type="ECO:0000313" key="14">
    <source>
        <dbReference type="Proteomes" id="UP000179118"/>
    </source>
</evidence>
<dbReference type="Gene3D" id="3.30.930.10">
    <property type="entry name" value="Bira Bifunctional Protein, Domain 2"/>
    <property type="match status" value="1"/>
</dbReference>
<dbReference type="PANTHER" id="PTHR11451">
    <property type="entry name" value="THREONINE-TRNA LIGASE"/>
    <property type="match status" value="1"/>
</dbReference>
<evidence type="ECO:0000256" key="7">
    <source>
        <dbReference type="ARBA" id="ARBA00022840"/>
    </source>
</evidence>
<proteinExistence type="inferred from homology"/>
<gene>
    <name evidence="13" type="ORF">A3D51_00005</name>
</gene>
<evidence type="ECO:0000256" key="6">
    <source>
        <dbReference type="ARBA" id="ARBA00022833"/>
    </source>
</evidence>
<protein>
    <recommendedName>
        <fullName evidence="2 11">Threonine--tRNA ligase</fullName>
        <ecNumber evidence="2 11">6.1.1.3</ecNumber>
    </recommendedName>
</protein>
<dbReference type="CDD" id="cd00860">
    <property type="entry name" value="ThrRS_anticodon"/>
    <property type="match status" value="1"/>
</dbReference>
<evidence type="ECO:0000256" key="11">
    <source>
        <dbReference type="NCBIfam" id="TIGR00418"/>
    </source>
</evidence>
<dbReference type="FunFam" id="3.40.50.800:FF:000001">
    <property type="entry name" value="Threonine--tRNA ligase"/>
    <property type="match status" value="1"/>
</dbReference>
<evidence type="ECO:0000256" key="3">
    <source>
        <dbReference type="ARBA" id="ARBA00022598"/>
    </source>
</evidence>
<dbReference type="GO" id="GO:0004829">
    <property type="term" value="F:threonine-tRNA ligase activity"/>
    <property type="evidence" value="ECO:0007669"/>
    <property type="project" value="UniProtKB-UniRule"/>
</dbReference>
<dbReference type="InterPro" id="IPR006195">
    <property type="entry name" value="aa-tRNA-synth_II"/>
</dbReference>
<dbReference type="InterPro" id="IPR004154">
    <property type="entry name" value="Anticodon-bd"/>
</dbReference>
<dbReference type="InterPro" id="IPR002320">
    <property type="entry name" value="Thr-tRNA-ligase_IIa"/>
</dbReference>
<dbReference type="NCBIfam" id="TIGR00418">
    <property type="entry name" value="thrS"/>
    <property type="match status" value="1"/>
</dbReference>
<dbReference type="FunFam" id="3.30.930.10:FF:000002">
    <property type="entry name" value="Threonine--tRNA ligase"/>
    <property type="match status" value="1"/>
</dbReference>
<accession>A0A1G2SAB5</accession>
<evidence type="ECO:0000259" key="12">
    <source>
        <dbReference type="PROSITE" id="PS50862"/>
    </source>
</evidence>
<dbReference type="GO" id="GO:0005737">
    <property type="term" value="C:cytoplasm"/>
    <property type="evidence" value="ECO:0007669"/>
    <property type="project" value="UniProtKB-UniRule"/>
</dbReference>
<name>A0A1G2SAB5_9BACT</name>
<reference evidence="13 14" key="1">
    <citation type="journal article" date="2016" name="Nat. Commun.">
        <title>Thousands of microbial genomes shed light on interconnected biogeochemical processes in an aquifer system.</title>
        <authorList>
            <person name="Anantharaman K."/>
            <person name="Brown C.T."/>
            <person name="Hug L.A."/>
            <person name="Sharon I."/>
            <person name="Castelle C.J."/>
            <person name="Probst A.J."/>
            <person name="Thomas B.C."/>
            <person name="Singh A."/>
            <person name="Wilkins M.J."/>
            <person name="Karaoz U."/>
            <person name="Brodie E.L."/>
            <person name="Williams K.H."/>
            <person name="Hubbard S.S."/>
            <person name="Banfield J.F."/>
        </authorList>
    </citation>
    <scope>NUCLEOTIDE SEQUENCE [LARGE SCALE GENOMIC DNA]</scope>
</reference>
<dbReference type="InterPro" id="IPR002314">
    <property type="entry name" value="aa-tRNA-synt_IIb"/>
</dbReference>
<evidence type="ECO:0000256" key="1">
    <source>
        <dbReference type="ARBA" id="ARBA00008226"/>
    </source>
</evidence>
<dbReference type="PRINTS" id="PR01047">
    <property type="entry name" value="TRNASYNTHTHR"/>
</dbReference>
<evidence type="ECO:0000256" key="10">
    <source>
        <dbReference type="ARBA" id="ARBA00049515"/>
    </source>
</evidence>
<keyword evidence="6" id="KW-0862">Zinc</keyword>
<dbReference type="Pfam" id="PF03129">
    <property type="entry name" value="HGTP_anticodon"/>
    <property type="match status" value="1"/>
</dbReference>
<dbReference type="PANTHER" id="PTHR11451:SF44">
    <property type="entry name" value="THREONINE--TRNA LIGASE, CHLOROPLASTIC_MITOCHONDRIAL 2"/>
    <property type="match status" value="1"/>
</dbReference>